<keyword evidence="8" id="KW-1185">Reference proteome</keyword>
<feature type="domain" description="FAD dependent oxidoreductase" evidence="3">
    <location>
        <begin position="6"/>
        <end position="364"/>
    </location>
</feature>
<dbReference type="Gene3D" id="3.30.1360.120">
    <property type="entry name" value="Probable tRNA modification gtpase trme, domain 1"/>
    <property type="match status" value="1"/>
</dbReference>
<dbReference type="RefSeq" id="WP_377173304.1">
    <property type="nucleotide sequence ID" value="NZ_JBHTJC010000009.1"/>
</dbReference>
<dbReference type="SUPFAM" id="SSF103025">
    <property type="entry name" value="Folate-binding domain"/>
    <property type="match status" value="1"/>
</dbReference>
<evidence type="ECO:0000313" key="8">
    <source>
        <dbReference type="Proteomes" id="UP001607157"/>
    </source>
</evidence>
<dbReference type="InterPro" id="IPR032503">
    <property type="entry name" value="FAO_M"/>
</dbReference>
<dbReference type="Pfam" id="PF01571">
    <property type="entry name" value="GCV_T"/>
    <property type="match status" value="1"/>
</dbReference>
<dbReference type="InterPro" id="IPR029043">
    <property type="entry name" value="GcvT/YgfZ_C"/>
</dbReference>
<evidence type="ECO:0000259" key="4">
    <source>
        <dbReference type="Pfam" id="PF01571"/>
    </source>
</evidence>
<dbReference type="Gene3D" id="3.30.9.10">
    <property type="entry name" value="D-Amino Acid Oxidase, subunit A, domain 2"/>
    <property type="match status" value="1"/>
</dbReference>
<gene>
    <name evidence="7" type="ORF">ACGRVM_14865</name>
</gene>
<accession>A0ABW7IAI2</accession>
<dbReference type="Pfam" id="PF16350">
    <property type="entry name" value="FAO_M"/>
    <property type="match status" value="1"/>
</dbReference>
<evidence type="ECO:0000256" key="2">
    <source>
        <dbReference type="ARBA" id="ARBA00023002"/>
    </source>
</evidence>
<evidence type="ECO:0000256" key="1">
    <source>
        <dbReference type="ARBA" id="ARBA00008609"/>
    </source>
</evidence>
<dbReference type="InterPro" id="IPR013977">
    <property type="entry name" value="GcvT_C"/>
</dbReference>
<comment type="caution">
    <text evidence="7">The sequence shown here is derived from an EMBL/GenBank/DDBJ whole genome shotgun (WGS) entry which is preliminary data.</text>
</comment>
<dbReference type="EMBL" id="JBIHMM010000004">
    <property type="protein sequence ID" value="MFH0255185.1"/>
    <property type="molecule type" value="Genomic_DNA"/>
</dbReference>
<dbReference type="Gene3D" id="3.30.70.1400">
    <property type="entry name" value="Aminomethyltransferase beta-barrel domains"/>
    <property type="match status" value="1"/>
</dbReference>
<dbReference type="SUPFAM" id="SSF54373">
    <property type="entry name" value="FAD-linked reductases, C-terminal domain"/>
    <property type="match status" value="1"/>
</dbReference>
<dbReference type="Pfam" id="PF01266">
    <property type="entry name" value="DAO"/>
    <property type="match status" value="1"/>
</dbReference>
<dbReference type="InterPro" id="IPR027266">
    <property type="entry name" value="TrmE/GcvT-like"/>
</dbReference>
<evidence type="ECO:0000259" key="3">
    <source>
        <dbReference type="Pfam" id="PF01266"/>
    </source>
</evidence>
<dbReference type="Gene3D" id="3.50.50.60">
    <property type="entry name" value="FAD/NAD(P)-binding domain"/>
    <property type="match status" value="1"/>
</dbReference>
<name>A0ABW7IAI2_9RHOB</name>
<dbReference type="PANTHER" id="PTHR43757:SF2">
    <property type="entry name" value="AMINOMETHYLTRANSFERASE, MITOCHONDRIAL"/>
    <property type="match status" value="1"/>
</dbReference>
<keyword evidence="2" id="KW-0560">Oxidoreductase</keyword>
<evidence type="ECO:0000313" key="7">
    <source>
        <dbReference type="EMBL" id="MFH0255185.1"/>
    </source>
</evidence>
<comment type="similarity">
    <text evidence="1">Belongs to the GcvT family.</text>
</comment>
<dbReference type="InterPro" id="IPR006222">
    <property type="entry name" value="GCVT_N"/>
</dbReference>
<evidence type="ECO:0000259" key="6">
    <source>
        <dbReference type="Pfam" id="PF16350"/>
    </source>
</evidence>
<feature type="domain" description="GCVT N-terminal" evidence="4">
    <location>
        <begin position="427"/>
        <end position="695"/>
    </location>
</feature>
<dbReference type="InterPro" id="IPR028896">
    <property type="entry name" value="GcvT/YgfZ/DmdA"/>
</dbReference>
<protein>
    <submittedName>
        <fullName evidence="7">FAD-dependent oxidoreductase</fullName>
    </submittedName>
</protein>
<dbReference type="Gene3D" id="2.40.30.110">
    <property type="entry name" value="Aminomethyltransferase beta-barrel domains"/>
    <property type="match status" value="1"/>
</dbReference>
<feature type="domain" description="Aminomethyltransferase C-terminal" evidence="5">
    <location>
        <begin position="718"/>
        <end position="794"/>
    </location>
</feature>
<dbReference type="InterPro" id="IPR036188">
    <property type="entry name" value="FAD/NAD-bd_sf"/>
</dbReference>
<dbReference type="PANTHER" id="PTHR43757">
    <property type="entry name" value="AMINOMETHYLTRANSFERASE"/>
    <property type="match status" value="1"/>
</dbReference>
<organism evidence="7 8">
    <name type="scientific">Roseovarius aquimarinus</name>
    <dbReference type="NCBI Taxonomy" id="1229156"/>
    <lineage>
        <taxon>Bacteria</taxon>
        <taxon>Pseudomonadati</taxon>
        <taxon>Pseudomonadota</taxon>
        <taxon>Alphaproteobacteria</taxon>
        <taxon>Rhodobacterales</taxon>
        <taxon>Roseobacteraceae</taxon>
        <taxon>Roseovarius</taxon>
    </lineage>
</organism>
<proteinExistence type="inferred from homology"/>
<sequence length="817" mass="89635">MNSHYRVVVIGGGVVGTSVLYHLAKMGWTDVCLIERKVLTAGSSWHAAGGFHALNADPNIASLQAYTIDLLSEIEKESGQSVGMHMTGGLTLAGTPDRWEWLQSAYRTFQSIGIEDVRLVTPEEATELCPIMSPHGILGGMWADREGYIDTTGTVHAYAGAAKKYGASVIENNRVLELNQTADGWEVVTEKGTINCEHVVNAAGLWAKQVGRMAGIELPVSPLNHHYLISDTIPEVAALDRELPLVVDLEGFTYMRQDQKGILLGIYEIDHEHWMVDGAPWEYGFELQKEDPDRIEKELTLGFERYPALQEVGVKTWVNGAFTFSPDGNPLVGPVRGKPGYWCACAVMAGFLQGGGVGKSLAEWMIHGEPEADVFGMDVARYGDYAQNKRFIKETTGQFYTRRFVMTYPNEQLPAGRPLRMSPAYTDMTNAGCRWGASYGLEVPLYFAPDASFKEKPTLKRPNTHQIVAEECKAVREAVGLLDISGFSRFEVSGAGAEAWLDRIMASRLPGPGRARLAPMLSPEGKLKGDLTVFNWGDGTWWIMGSYYLREWHMRWFHDHMNADVEIRDLSDAIVGFSLAGPNSREALEKLTEGPIADLPFMGCGGFDIGLYHCKVGRLSVAGELGYEIHCKASEHIGLRRLLLAAGADLGIREYGFNALLSLRLEKSFGIWNAEFTQGYTPAQTGMDRWIAWDKEDFVGREAALAERAGDGPAQVIAMLEVAEGDADASGFEPVWQEGRRVGFVTSGGYGHTLGKSYALAMVDRACARIGTALSVHIVGQERDARVIAPSPYDPEGLAMRGNHAALKDKKIVEAAE</sequence>
<dbReference type="SUPFAM" id="SSF51905">
    <property type="entry name" value="FAD/NAD(P)-binding domain"/>
    <property type="match status" value="1"/>
</dbReference>
<dbReference type="SUPFAM" id="SSF101790">
    <property type="entry name" value="Aminomethyltransferase beta-barrel domain"/>
    <property type="match status" value="1"/>
</dbReference>
<reference evidence="7 8" key="1">
    <citation type="submission" date="2024-10" db="EMBL/GenBank/DDBJ databases">
        <authorList>
            <person name="Yang X.-N."/>
        </authorList>
    </citation>
    <scope>NUCLEOTIDE SEQUENCE [LARGE SCALE GENOMIC DNA]</scope>
    <source>
        <strain evidence="7 8">CAU 1059</strain>
    </source>
</reference>
<evidence type="ECO:0000259" key="5">
    <source>
        <dbReference type="Pfam" id="PF08669"/>
    </source>
</evidence>
<dbReference type="Pfam" id="PF08669">
    <property type="entry name" value="GCV_T_C"/>
    <property type="match status" value="1"/>
</dbReference>
<dbReference type="InterPro" id="IPR006076">
    <property type="entry name" value="FAD-dep_OxRdtase"/>
</dbReference>
<dbReference type="Proteomes" id="UP001607157">
    <property type="component" value="Unassembled WGS sequence"/>
</dbReference>
<feature type="domain" description="FAD dependent oxidoreductase central" evidence="6">
    <location>
        <begin position="367"/>
        <end position="422"/>
    </location>
</feature>